<dbReference type="PANTHER" id="PTHR22298">
    <property type="entry name" value="ENDO-1,4-BETA-GLUCANASE"/>
    <property type="match status" value="1"/>
</dbReference>
<evidence type="ECO:0000259" key="7">
    <source>
        <dbReference type="Pfam" id="PF00759"/>
    </source>
</evidence>
<evidence type="ECO:0000256" key="6">
    <source>
        <dbReference type="SAM" id="SignalP"/>
    </source>
</evidence>
<gene>
    <name evidence="9" type="ORF">rosag_18010</name>
</gene>
<keyword evidence="6" id="KW-0732">Signal</keyword>
<proteinExistence type="inferred from homology"/>
<feature type="chain" id="PRO_5041420149" evidence="6">
    <location>
        <begin position="21"/>
        <end position="886"/>
    </location>
</feature>
<name>A0AA37VAC0_9BACT</name>
<feature type="signal peptide" evidence="6">
    <location>
        <begin position="1"/>
        <end position="20"/>
    </location>
</feature>
<comment type="caution">
    <text evidence="9">The sequence shown here is derived from an EMBL/GenBank/DDBJ whole genome shotgun (WGS) entry which is preliminary data.</text>
</comment>
<dbReference type="Gene3D" id="2.60.40.10">
    <property type="entry name" value="Immunoglobulins"/>
    <property type="match status" value="1"/>
</dbReference>
<evidence type="ECO:0000256" key="3">
    <source>
        <dbReference type="ARBA" id="ARBA00023277"/>
    </source>
</evidence>
<keyword evidence="3" id="KW-0119">Carbohydrate metabolism</keyword>
<evidence type="ECO:0000256" key="1">
    <source>
        <dbReference type="ARBA" id="ARBA00007072"/>
    </source>
</evidence>
<dbReference type="CDD" id="cd02850">
    <property type="entry name" value="E_set_Cellulase_N"/>
    <property type="match status" value="1"/>
</dbReference>
<dbReference type="InterPro" id="IPR004197">
    <property type="entry name" value="Cellulase_Ig-like"/>
</dbReference>
<dbReference type="SUPFAM" id="SSF48208">
    <property type="entry name" value="Six-hairpin glycosidases"/>
    <property type="match status" value="1"/>
</dbReference>
<dbReference type="InterPro" id="IPR008928">
    <property type="entry name" value="6-hairpin_glycosidase_sf"/>
</dbReference>
<protein>
    <submittedName>
        <fullName evidence="9">Endoglucanase</fullName>
    </submittedName>
</protein>
<evidence type="ECO:0000256" key="2">
    <source>
        <dbReference type="ARBA" id="ARBA00022801"/>
    </source>
</evidence>
<dbReference type="Proteomes" id="UP001161325">
    <property type="component" value="Unassembled WGS sequence"/>
</dbReference>
<sequence>MRPRLATLAVLALSPALADAQAPRSLMPIDFVESAEFGWLRKPVLASRVLDDMTRPDTWKVTGTAKATFPTEPRLGDMRVLRVDMQLFEGTPAPNRARLPAVNIQRAVPNEDWSGYNRISLWVRPDFRGVPVLPLQIALRNDGAEKVPERYGREGTHYVTLTRDGWQQIVWEIEPLARDRVTRLEIGYFVNKMLADPGDRVAFELGRLELQKVAPDHHTGWSVAPGRLAFSHSGYQTGASKTAVASGLAATDFQLLRVDDAALGQTVLRAPLQAVRARNGEFQLLDFSSVETPGRYVLQAGDVVSRPFDIGGDVWKTSLWKTLNFFYGNRCGDHIPGVHGIDHLDWLAAHGDQRLTMSGGWHDAGDLSQGVINTGESTYAMFALAERLAARGDDPALVERLLEEARWGLDWVLRVRFAGGYRIGFGSHNYWSNNVVGDADDKVVEAKNNPNANYIASAAGAIAARVLKDRDPALAARSLRIAEDDWEHAIVGVEGPSTWHTPAFAASRMELAGIGITASVELFRATGKARYRDKAVELARVVTGSQQVARVGRDFPLAGFWYTGPDRDTLFHQFHRAADQAPVVALAQLVEAFPDHPEWMRWYAAIARHAEFQKRAATTTAPYGVLPAYVYRVADSAHVPASGDRYMATPDQYAAQARAGLPMGDGWYLRAFPVWFQRRGNYGVLLSQAKALSAASRLRGDSAGLDLAQRQAQWVVGRNPFAQSTMYGEGHDWAQQYSVSSADFVGSLPVGMQSRGVTDLPYWPSQNMYVYKEVWVHPSARWLWLMADLLPGAPATSTDSTPTPVATAAANGDVTIRWTLATEGTHRVALRTDNLTVDRPTRTVTVQAGRPVTVEWKGRVRDGSASWTAVVVPDGDASRRREVVAP</sequence>
<evidence type="ECO:0000259" key="8">
    <source>
        <dbReference type="Pfam" id="PF02927"/>
    </source>
</evidence>
<evidence type="ECO:0000313" key="9">
    <source>
        <dbReference type="EMBL" id="GLC25288.1"/>
    </source>
</evidence>
<dbReference type="SUPFAM" id="SSF81296">
    <property type="entry name" value="E set domains"/>
    <property type="match status" value="1"/>
</dbReference>
<feature type="domain" description="Cellulase Ig-like" evidence="8">
    <location>
        <begin position="233"/>
        <end position="303"/>
    </location>
</feature>
<dbReference type="AlphaFoldDB" id="A0AA37VAC0"/>
<evidence type="ECO:0000313" key="10">
    <source>
        <dbReference type="Proteomes" id="UP001161325"/>
    </source>
</evidence>
<dbReference type="EMBL" id="BRXS01000003">
    <property type="protein sequence ID" value="GLC25288.1"/>
    <property type="molecule type" value="Genomic_DNA"/>
</dbReference>
<keyword evidence="5" id="KW-0624">Polysaccharide degradation</keyword>
<feature type="domain" description="Glycoside hydrolase family 9" evidence="7">
    <location>
        <begin position="317"/>
        <end position="737"/>
    </location>
</feature>
<dbReference type="Pfam" id="PF00759">
    <property type="entry name" value="Glyco_hydro_9"/>
    <property type="match status" value="1"/>
</dbReference>
<dbReference type="InterPro" id="IPR013783">
    <property type="entry name" value="Ig-like_fold"/>
</dbReference>
<keyword evidence="2" id="KW-0378">Hydrolase</keyword>
<dbReference type="RefSeq" id="WP_284349739.1">
    <property type="nucleotide sequence ID" value="NZ_BRXS01000003.1"/>
</dbReference>
<keyword evidence="10" id="KW-1185">Reference proteome</keyword>
<dbReference type="Gene3D" id="1.50.10.10">
    <property type="match status" value="1"/>
</dbReference>
<evidence type="ECO:0000256" key="4">
    <source>
        <dbReference type="ARBA" id="ARBA00023295"/>
    </source>
</evidence>
<dbReference type="Pfam" id="PF02927">
    <property type="entry name" value="CelD_N"/>
    <property type="match status" value="1"/>
</dbReference>
<keyword evidence="4" id="KW-0326">Glycosidase</keyword>
<comment type="similarity">
    <text evidence="1">Belongs to the glycosyl hydrolase 9 (cellulase E) family.</text>
</comment>
<dbReference type="GO" id="GO:0008810">
    <property type="term" value="F:cellulase activity"/>
    <property type="evidence" value="ECO:0007669"/>
    <property type="project" value="InterPro"/>
</dbReference>
<organism evidence="9 10">
    <name type="scientific">Roseisolibacter agri</name>
    <dbReference type="NCBI Taxonomy" id="2014610"/>
    <lineage>
        <taxon>Bacteria</taxon>
        <taxon>Pseudomonadati</taxon>
        <taxon>Gemmatimonadota</taxon>
        <taxon>Gemmatimonadia</taxon>
        <taxon>Gemmatimonadales</taxon>
        <taxon>Gemmatimonadaceae</taxon>
        <taxon>Roseisolibacter</taxon>
    </lineage>
</organism>
<dbReference type="InterPro" id="IPR001701">
    <property type="entry name" value="Glyco_hydro_9"/>
</dbReference>
<dbReference type="InterPro" id="IPR012341">
    <property type="entry name" value="6hp_glycosidase-like_sf"/>
</dbReference>
<evidence type="ECO:0000256" key="5">
    <source>
        <dbReference type="ARBA" id="ARBA00023326"/>
    </source>
</evidence>
<reference evidence="9" key="1">
    <citation type="submission" date="2022-08" db="EMBL/GenBank/DDBJ databases">
        <title>Draft genome sequencing of Roseisolibacter agri AW1220.</title>
        <authorList>
            <person name="Tobiishi Y."/>
            <person name="Tonouchi A."/>
        </authorList>
    </citation>
    <scope>NUCLEOTIDE SEQUENCE</scope>
    <source>
        <strain evidence="9">AW1220</strain>
    </source>
</reference>
<dbReference type="InterPro" id="IPR014756">
    <property type="entry name" value="Ig_E-set"/>
</dbReference>
<dbReference type="GO" id="GO:0000272">
    <property type="term" value="P:polysaccharide catabolic process"/>
    <property type="evidence" value="ECO:0007669"/>
    <property type="project" value="UniProtKB-KW"/>
</dbReference>
<accession>A0AA37VAC0</accession>